<dbReference type="InterPro" id="IPR006631">
    <property type="entry name" value="DM4_12"/>
</dbReference>
<dbReference type="Proteomes" id="UP001497623">
    <property type="component" value="Unassembled WGS sequence"/>
</dbReference>
<comment type="caution">
    <text evidence="2">The sequence shown here is derived from an EMBL/GenBank/DDBJ whole genome shotgun (WGS) entry which is preliminary data.</text>
</comment>
<reference evidence="2 3" key="1">
    <citation type="submission" date="2024-05" db="EMBL/GenBank/DDBJ databases">
        <authorList>
            <person name="Wallberg A."/>
        </authorList>
    </citation>
    <scope>NUCLEOTIDE SEQUENCE [LARGE SCALE GENOMIC DNA]</scope>
</reference>
<evidence type="ECO:0000256" key="1">
    <source>
        <dbReference type="SAM" id="SignalP"/>
    </source>
</evidence>
<accession>A0AAV2QEW9</accession>
<feature type="chain" id="PRO_5043674111" evidence="1">
    <location>
        <begin position="48"/>
        <end position="202"/>
    </location>
</feature>
<evidence type="ECO:0000313" key="2">
    <source>
        <dbReference type="EMBL" id="CAL4080680.1"/>
    </source>
</evidence>
<sequence>TVQNSSGSSQQSSLNTLSLCFRMKNLLLFSVVSAICLLVLAPEAAQAEASPAPRWGRGGAFIGVALIGGAIGRRRGRGGCGCRSCCGRKKRGIPDGIISNQLLEEMYENIATEDIDQCGLRLICELSQKEDHKLTGQEKLIMLPYIGAGASDGSKFGLYDEAAWHGHEKRKCHKLYPLCGFSAPEIMWHTRQMNITEPILTI</sequence>
<keyword evidence="1" id="KW-0732">Signal</keyword>
<gene>
    <name evidence="2" type="ORF">MNOR_LOCUS11356</name>
</gene>
<dbReference type="Pfam" id="PF07841">
    <property type="entry name" value="DM4_12"/>
    <property type="match status" value="1"/>
</dbReference>
<organism evidence="2 3">
    <name type="scientific">Meganyctiphanes norvegica</name>
    <name type="common">Northern krill</name>
    <name type="synonym">Thysanopoda norvegica</name>
    <dbReference type="NCBI Taxonomy" id="48144"/>
    <lineage>
        <taxon>Eukaryota</taxon>
        <taxon>Metazoa</taxon>
        <taxon>Ecdysozoa</taxon>
        <taxon>Arthropoda</taxon>
        <taxon>Crustacea</taxon>
        <taxon>Multicrustacea</taxon>
        <taxon>Malacostraca</taxon>
        <taxon>Eumalacostraca</taxon>
        <taxon>Eucarida</taxon>
        <taxon>Euphausiacea</taxon>
        <taxon>Euphausiidae</taxon>
        <taxon>Meganyctiphanes</taxon>
    </lineage>
</organism>
<protein>
    <submittedName>
        <fullName evidence="2">Uncharacterized protein</fullName>
    </submittedName>
</protein>
<dbReference type="AlphaFoldDB" id="A0AAV2QEW9"/>
<dbReference type="EMBL" id="CAXKWB010005944">
    <property type="protein sequence ID" value="CAL4080680.1"/>
    <property type="molecule type" value="Genomic_DNA"/>
</dbReference>
<feature type="non-terminal residue" evidence="2">
    <location>
        <position position="1"/>
    </location>
</feature>
<evidence type="ECO:0000313" key="3">
    <source>
        <dbReference type="Proteomes" id="UP001497623"/>
    </source>
</evidence>
<name>A0AAV2QEW9_MEGNR</name>
<proteinExistence type="predicted"/>
<keyword evidence="3" id="KW-1185">Reference proteome</keyword>
<feature type="signal peptide" evidence="1">
    <location>
        <begin position="1"/>
        <end position="47"/>
    </location>
</feature>